<organism evidence="1 2">
    <name type="scientific">Penicillium cf. griseofulvum</name>
    <dbReference type="NCBI Taxonomy" id="2972120"/>
    <lineage>
        <taxon>Eukaryota</taxon>
        <taxon>Fungi</taxon>
        <taxon>Dikarya</taxon>
        <taxon>Ascomycota</taxon>
        <taxon>Pezizomycotina</taxon>
        <taxon>Eurotiomycetes</taxon>
        <taxon>Eurotiomycetidae</taxon>
        <taxon>Eurotiales</taxon>
        <taxon>Aspergillaceae</taxon>
        <taxon>Penicillium</taxon>
    </lineage>
</organism>
<keyword evidence="2" id="KW-1185">Reference proteome</keyword>
<reference evidence="1" key="1">
    <citation type="submission" date="2022-11" db="EMBL/GenBank/DDBJ databases">
        <authorList>
            <person name="Petersen C."/>
        </authorList>
    </citation>
    <scope>NUCLEOTIDE SEQUENCE</scope>
    <source>
        <strain evidence="1">IBT 16849</strain>
    </source>
</reference>
<protein>
    <submittedName>
        <fullName evidence="1">Uncharacterized protein</fullName>
    </submittedName>
</protein>
<gene>
    <name evidence="1" type="ORF">N7472_008964</name>
</gene>
<sequence>MIAITSLGYAEEKEYRPWVGKVISPFPESEDISLTHMHDIIKPRGLSAVTLSLLFRRRS</sequence>
<name>A0A9W9J401_9EURO</name>
<dbReference type="AlphaFoldDB" id="A0A9W9J401"/>
<proteinExistence type="predicted"/>
<evidence type="ECO:0000313" key="1">
    <source>
        <dbReference type="EMBL" id="KAJ5189950.1"/>
    </source>
</evidence>
<evidence type="ECO:0000313" key="2">
    <source>
        <dbReference type="Proteomes" id="UP001150879"/>
    </source>
</evidence>
<comment type="caution">
    <text evidence="1">The sequence shown here is derived from an EMBL/GenBank/DDBJ whole genome shotgun (WGS) entry which is preliminary data.</text>
</comment>
<dbReference type="EMBL" id="JAPQKP010000005">
    <property type="protein sequence ID" value="KAJ5189950.1"/>
    <property type="molecule type" value="Genomic_DNA"/>
</dbReference>
<reference evidence="1" key="2">
    <citation type="journal article" date="2023" name="IMA Fungus">
        <title>Comparative genomic study of the Penicillium genus elucidates a diverse pangenome and 15 lateral gene transfer events.</title>
        <authorList>
            <person name="Petersen C."/>
            <person name="Sorensen T."/>
            <person name="Nielsen M.R."/>
            <person name="Sondergaard T.E."/>
            <person name="Sorensen J.L."/>
            <person name="Fitzpatrick D.A."/>
            <person name="Frisvad J.C."/>
            <person name="Nielsen K.L."/>
        </authorList>
    </citation>
    <scope>NUCLEOTIDE SEQUENCE</scope>
    <source>
        <strain evidence="1">IBT 16849</strain>
    </source>
</reference>
<dbReference type="Proteomes" id="UP001150879">
    <property type="component" value="Unassembled WGS sequence"/>
</dbReference>
<accession>A0A9W9J401</accession>